<name>A0A1I5M6E4_9BACT</name>
<feature type="domain" description="GspD-like N0" evidence="8">
    <location>
        <begin position="37"/>
        <end position="106"/>
    </location>
</feature>
<feature type="domain" description="Type II/III secretion system secretin-like" evidence="7">
    <location>
        <begin position="415"/>
        <end position="578"/>
    </location>
</feature>
<dbReference type="PROSITE" id="PS00875">
    <property type="entry name" value="T2SP_D"/>
    <property type="match status" value="1"/>
</dbReference>
<protein>
    <submittedName>
        <fullName evidence="9">General secretion pathway protein D</fullName>
    </submittedName>
</protein>
<evidence type="ECO:0000259" key="8">
    <source>
        <dbReference type="Pfam" id="PF21305"/>
    </source>
</evidence>
<dbReference type="InterPro" id="IPR004846">
    <property type="entry name" value="T2SS/T3SS_dom"/>
</dbReference>
<keyword evidence="4" id="KW-0472">Membrane</keyword>
<dbReference type="InterPro" id="IPR049371">
    <property type="entry name" value="GspD-like_N0"/>
</dbReference>
<evidence type="ECO:0000256" key="3">
    <source>
        <dbReference type="ARBA" id="ARBA00022729"/>
    </source>
</evidence>
<feature type="chain" id="PRO_5011619003" evidence="6">
    <location>
        <begin position="20"/>
        <end position="615"/>
    </location>
</feature>
<evidence type="ECO:0000313" key="9">
    <source>
        <dbReference type="EMBL" id="SFP05063.1"/>
    </source>
</evidence>
<sequence length="615" mass="67800">MKYIKILLLSLLLNCSLIANNTKDQIIIKKPNENVNINIQNMKIADYIKLTAKIIKKNILLEGKINGSIDFISTVPVKKREVMDILLNVLATKGYTIVKDGDILRVIKLNEAVKNALPIVTTDSELSNNHQMVTKIIPVKNQNVDVVAVKVRHMISKGAKLVTFKEKNLMILSDFPKNIETIEKVIDSLQKDTKKSLVIVKLKNLPVTTANTQATKIASTLFNPRVEEDKITILPMKETKSLTIIGRKENIEIIKKLIVNMDNEATPIEQSMRVIPLYNNDVKVLFKSIMDIVKSKKYDDQRMRPTLSMDIGTNSIVAIGPKSELDMVEDLIKTMDKEKMQVYVMARIIEISKTKAAQIGAKYGLQAGKASNAGLFTLAANFGGPTVALDGALASMISIPVLSEGLALGSAIDFLQTHGAADIISEPSILCIDNKESTIFVGQTQSILTSTSTATSTTDLPVSTYKREKIGLKLSVKPRVANEKKVTLEITASIEDVLGSTGTTTGTPTTLDREVKTVTIVQNGETVILGGLIKKKESNSVSRVPLLGYIPILGQLFTHDTTDYDNVNLVITLTPYIIPSSSSLSELREKLTELQKLRSEYYEKAVERLKKHAED</sequence>
<evidence type="ECO:0000256" key="2">
    <source>
        <dbReference type="ARBA" id="ARBA00022692"/>
    </source>
</evidence>
<evidence type="ECO:0000256" key="1">
    <source>
        <dbReference type="ARBA" id="ARBA00004370"/>
    </source>
</evidence>
<dbReference type="GO" id="GO:0015627">
    <property type="term" value="C:type II protein secretion system complex"/>
    <property type="evidence" value="ECO:0007669"/>
    <property type="project" value="TreeGrafter"/>
</dbReference>
<evidence type="ECO:0000256" key="6">
    <source>
        <dbReference type="SAM" id="SignalP"/>
    </source>
</evidence>
<reference evidence="9 10" key="1">
    <citation type="submission" date="2016-10" db="EMBL/GenBank/DDBJ databases">
        <authorList>
            <person name="de Groot N.N."/>
        </authorList>
    </citation>
    <scope>NUCLEOTIDE SEQUENCE [LARGE SCALE GENOMIC DNA]</scope>
    <source>
        <strain evidence="9 10">EP1-55-1</strain>
    </source>
</reference>
<feature type="signal peptide" evidence="6">
    <location>
        <begin position="1"/>
        <end position="19"/>
    </location>
</feature>
<dbReference type="InterPro" id="IPR050810">
    <property type="entry name" value="Bact_Secretion_Sys_Channel"/>
</dbReference>
<dbReference type="OrthoDB" id="9775455at2"/>
<accession>A0A1I5M6E4</accession>
<evidence type="ECO:0000313" key="10">
    <source>
        <dbReference type="Proteomes" id="UP000199227"/>
    </source>
</evidence>
<dbReference type="InterPro" id="IPR004845">
    <property type="entry name" value="T2SS_GspD_CS"/>
</dbReference>
<comment type="similarity">
    <text evidence="5">Belongs to the bacterial secretin family.</text>
</comment>
<dbReference type="RefSeq" id="WP_092910965.1">
    <property type="nucleotide sequence ID" value="NZ_CP136592.1"/>
</dbReference>
<evidence type="ECO:0000256" key="4">
    <source>
        <dbReference type="ARBA" id="ARBA00023136"/>
    </source>
</evidence>
<dbReference type="AlphaFoldDB" id="A0A1I5M6E4"/>
<evidence type="ECO:0000256" key="5">
    <source>
        <dbReference type="RuleBase" id="RU004003"/>
    </source>
</evidence>
<dbReference type="PRINTS" id="PR00811">
    <property type="entry name" value="BCTERIALGSPD"/>
</dbReference>
<organism evidence="9 10">
    <name type="scientific">Hydrogenimonas thermophila</name>
    <dbReference type="NCBI Taxonomy" id="223786"/>
    <lineage>
        <taxon>Bacteria</taxon>
        <taxon>Pseudomonadati</taxon>
        <taxon>Campylobacterota</taxon>
        <taxon>Epsilonproteobacteria</taxon>
        <taxon>Campylobacterales</taxon>
        <taxon>Hydrogenimonadaceae</taxon>
        <taxon>Hydrogenimonas</taxon>
    </lineage>
</organism>
<dbReference type="Proteomes" id="UP000199227">
    <property type="component" value="Unassembled WGS sequence"/>
</dbReference>
<dbReference type="Pfam" id="PF21305">
    <property type="entry name" value="type_II_gspD_N0"/>
    <property type="match status" value="1"/>
</dbReference>
<dbReference type="GO" id="GO:0009306">
    <property type="term" value="P:protein secretion"/>
    <property type="evidence" value="ECO:0007669"/>
    <property type="project" value="InterPro"/>
</dbReference>
<dbReference type="GO" id="GO:0016020">
    <property type="term" value="C:membrane"/>
    <property type="evidence" value="ECO:0007669"/>
    <property type="project" value="UniProtKB-SubCell"/>
</dbReference>
<comment type="subcellular location">
    <subcellularLocation>
        <location evidence="1">Membrane</location>
    </subcellularLocation>
</comment>
<gene>
    <name evidence="9" type="ORF">SAMN05216234_10530</name>
</gene>
<dbReference type="PANTHER" id="PTHR30332:SF24">
    <property type="entry name" value="SECRETIN GSPD-RELATED"/>
    <property type="match status" value="1"/>
</dbReference>
<proteinExistence type="inferred from homology"/>
<evidence type="ECO:0000259" key="7">
    <source>
        <dbReference type="Pfam" id="PF00263"/>
    </source>
</evidence>
<dbReference type="Pfam" id="PF00263">
    <property type="entry name" value="Secretin"/>
    <property type="match status" value="1"/>
</dbReference>
<dbReference type="PANTHER" id="PTHR30332">
    <property type="entry name" value="PROBABLE GENERAL SECRETION PATHWAY PROTEIN D"/>
    <property type="match status" value="1"/>
</dbReference>
<keyword evidence="2" id="KW-0812">Transmembrane</keyword>
<dbReference type="EMBL" id="FOXB01000005">
    <property type="protein sequence ID" value="SFP05063.1"/>
    <property type="molecule type" value="Genomic_DNA"/>
</dbReference>
<keyword evidence="10" id="KW-1185">Reference proteome</keyword>
<dbReference type="InterPro" id="IPR038591">
    <property type="entry name" value="NolW-like_sf"/>
</dbReference>
<dbReference type="InterPro" id="IPR001775">
    <property type="entry name" value="GspD/PilQ"/>
</dbReference>
<dbReference type="Gene3D" id="3.30.1370.120">
    <property type="match status" value="2"/>
</dbReference>
<dbReference type="STRING" id="223786.SAMN05216234_10530"/>
<keyword evidence="3 6" id="KW-0732">Signal</keyword>